<keyword evidence="3" id="KW-1185">Reference proteome</keyword>
<reference evidence="2 3" key="1">
    <citation type="submission" date="2020-10" db="EMBL/GenBank/DDBJ databases">
        <title>ChiBAC.</title>
        <authorList>
            <person name="Zenner C."/>
            <person name="Hitch T.C.A."/>
            <person name="Clavel T."/>
        </authorList>
    </citation>
    <scope>NUCLEOTIDE SEQUENCE [LARGE SCALE GENOMIC DNA]</scope>
    <source>
        <strain evidence="2 3">DSM 108991</strain>
    </source>
</reference>
<dbReference type="EMBL" id="JADCKL010000001">
    <property type="protein sequence ID" value="MBE5061654.1"/>
    <property type="molecule type" value="Genomic_DNA"/>
</dbReference>
<evidence type="ECO:0008006" key="4">
    <source>
        <dbReference type="Google" id="ProtNLM"/>
    </source>
</evidence>
<keyword evidence="1" id="KW-1133">Transmembrane helix</keyword>
<dbReference type="RefSeq" id="WP_226393830.1">
    <property type="nucleotide sequence ID" value="NZ_JADCKL010000001.1"/>
</dbReference>
<gene>
    <name evidence="2" type="ORF">INF30_00010</name>
</gene>
<evidence type="ECO:0000313" key="3">
    <source>
        <dbReference type="Proteomes" id="UP000758652"/>
    </source>
</evidence>
<proteinExistence type="predicted"/>
<feature type="transmembrane region" description="Helical" evidence="1">
    <location>
        <begin position="120"/>
        <end position="141"/>
    </location>
</feature>
<keyword evidence="1" id="KW-0812">Transmembrane</keyword>
<evidence type="ECO:0000256" key="1">
    <source>
        <dbReference type="SAM" id="Phobius"/>
    </source>
</evidence>
<evidence type="ECO:0000313" key="2">
    <source>
        <dbReference type="EMBL" id="MBE5061654.1"/>
    </source>
</evidence>
<accession>A0ABR9RFA9</accession>
<name>A0ABR9RFA9_9FIRM</name>
<feature type="transmembrane region" description="Helical" evidence="1">
    <location>
        <begin position="38"/>
        <end position="59"/>
    </location>
</feature>
<keyword evidence="1" id="KW-0472">Membrane</keyword>
<sequence>MGKGFALSKAGACLVVGELMAVVVFLIAGADMSLLPEYLLVHLAGVTALLPWGFLTGVYAKDQNSVNVYAAVSVVAVYVAPVFSYWNVAFGRLAEFLPTGILGVVLKKLQPMEGFMDVSLVWGGAVCAVWFLAGIASLFVIRKKRPFFPTLEAGTRQR</sequence>
<dbReference type="Proteomes" id="UP000758652">
    <property type="component" value="Unassembled WGS sequence"/>
</dbReference>
<organism evidence="2 3">
    <name type="scientific">Claveliimonas monacensis</name>
    <dbReference type="NCBI Taxonomy" id="2779351"/>
    <lineage>
        <taxon>Bacteria</taxon>
        <taxon>Bacillati</taxon>
        <taxon>Bacillota</taxon>
        <taxon>Clostridia</taxon>
        <taxon>Lachnospirales</taxon>
        <taxon>Lachnospiraceae</taxon>
        <taxon>Claveliimonas</taxon>
    </lineage>
</organism>
<feature type="transmembrane region" description="Helical" evidence="1">
    <location>
        <begin position="66"/>
        <end position="86"/>
    </location>
</feature>
<protein>
    <recommendedName>
        <fullName evidence="4">ABC-2 type transport system permease protein</fullName>
    </recommendedName>
</protein>
<feature type="transmembrane region" description="Helical" evidence="1">
    <location>
        <begin position="12"/>
        <end position="32"/>
    </location>
</feature>
<comment type="caution">
    <text evidence="2">The sequence shown here is derived from an EMBL/GenBank/DDBJ whole genome shotgun (WGS) entry which is preliminary data.</text>
</comment>